<dbReference type="InterPro" id="IPR051127">
    <property type="entry name" value="Fungal_SecMet_Regulators"/>
</dbReference>
<organism evidence="8 9">
    <name type="scientific">Myriangium duriaei CBS 260.36</name>
    <dbReference type="NCBI Taxonomy" id="1168546"/>
    <lineage>
        <taxon>Eukaryota</taxon>
        <taxon>Fungi</taxon>
        <taxon>Dikarya</taxon>
        <taxon>Ascomycota</taxon>
        <taxon>Pezizomycotina</taxon>
        <taxon>Dothideomycetes</taxon>
        <taxon>Dothideomycetidae</taxon>
        <taxon>Myriangiales</taxon>
        <taxon>Myriangiaceae</taxon>
        <taxon>Myriangium</taxon>
    </lineage>
</organism>
<dbReference type="Pfam" id="PF04082">
    <property type="entry name" value="Fungal_trans"/>
    <property type="match status" value="1"/>
</dbReference>
<keyword evidence="9" id="KW-1185">Reference proteome</keyword>
<accession>A0A9P4IXM8</accession>
<comment type="caution">
    <text evidence="8">The sequence shown here is derived from an EMBL/GenBank/DDBJ whole genome shotgun (WGS) entry which is preliminary data.</text>
</comment>
<keyword evidence="2" id="KW-0805">Transcription regulation</keyword>
<dbReference type="CDD" id="cd00067">
    <property type="entry name" value="GAL4"/>
    <property type="match status" value="1"/>
</dbReference>
<dbReference type="GO" id="GO:0000435">
    <property type="term" value="P:positive regulation of transcription from RNA polymerase II promoter by galactose"/>
    <property type="evidence" value="ECO:0007669"/>
    <property type="project" value="TreeGrafter"/>
</dbReference>
<dbReference type="OrthoDB" id="3364175at2759"/>
<protein>
    <recommendedName>
        <fullName evidence="7">Zn(2)-C6 fungal-type domain-containing protein</fullName>
    </recommendedName>
</protein>
<evidence type="ECO:0000256" key="3">
    <source>
        <dbReference type="ARBA" id="ARBA00023125"/>
    </source>
</evidence>
<keyword evidence="5" id="KW-0539">Nucleus</keyword>
<evidence type="ECO:0000313" key="8">
    <source>
        <dbReference type="EMBL" id="KAF2149732.1"/>
    </source>
</evidence>
<dbReference type="Gene3D" id="4.10.240.10">
    <property type="entry name" value="Zn(2)-C6 fungal-type DNA-binding domain"/>
    <property type="match status" value="1"/>
</dbReference>
<keyword evidence="3" id="KW-0238">DNA-binding</keyword>
<feature type="domain" description="Zn(2)-C6 fungal-type" evidence="7">
    <location>
        <begin position="18"/>
        <end position="47"/>
    </location>
</feature>
<evidence type="ECO:0000259" key="7">
    <source>
        <dbReference type="PROSITE" id="PS50048"/>
    </source>
</evidence>
<dbReference type="InterPro" id="IPR001138">
    <property type="entry name" value="Zn2Cys6_DnaBD"/>
</dbReference>
<dbReference type="PROSITE" id="PS50048">
    <property type="entry name" value="ZN2_CY6_FUNGAL_2"/>
    <property type="match status" value="1"/>
</dbReference>
<dbReference type="Pfam" id="PF00172">
    <property type="entry name" value="Zn_clus"/>
    <property type="match status" value="1"/>
</dbReference>
<evidence type="ECO:0000256" key="2">
    <source>
        <dbReference type="ARBA" id="ARBA00023015"/>
    </source>
</evidence>
<proteinExistence type="predicted"/>
<keyword evidence="4" id="KW-0804">Transcription</keyword>
<dbReference type="PANTHER" id="PTHR47424:SF3">
    <property type="entry name" value="REGULATORY PROTEIN GAL4"/>
    <property type="match status" value="1"/>
</dbReference>
<dbReference type="GO" id="GO:0006351">
    <property type="term" value="P:DNA-templated transcription"/>
    <property type="evidence" value="ECO:0007669"/>
    <property type="project" value="InterPro"/>
</dbReference>
<dbReference type="EMBL" id="ML996090">
    <property type="protein sequence ID" value="KAF2149732.1"/>
    <property type="molecule type" value="Genomic_DNA"/>
</dbReference>
<dbReference type="GO" id="GO:0000981">
    <property type="term" value="F:DNA-binding transcription factor activity, RNA polymerase II-specific"/>
    <property type="evidence" value="ECO:0007669"/>
    <property type="project" value="InterPro"/>
</dbReference>
<evidence type="ECO:0000256" key="5">
    <source>
        <dbReference type="ARBA" id="ARBA00023242"/>
    </source>
</evidence>
<dbReference type="GO" id="GO:0005634">
    <property type="term" value="C:nucleus"/>
    <property type="evidence" value="ECO:0007669"/>
    <property type="project" value="TreeGrafter"/>
</dbReference>
<dbReference type="Proteomes" id="UP000799439">
    <property type="component" value="Unassembled WGS sequence"/>
</dbReference>
<evidence type="ECO:0000256" key="6">
    <source>
        <dbReference type="SAM" id="MobiDB-lite"/>
    </source>
</evidence>
<evidence type="ECO:0000313" key="9">
    <source>
        <dbReference type="Proteomes" id="UP000799439"/>
    </source>
</evidence>
<dbReference type="CDD" id="cd12148">
    <property type="entry name" value="fungal_TF_MHR"/>
    <property type="match status" value="1"/>
</dbReference>
<dbReference type="SMART" id="SM00066">
    <property type="entry name" value="GAL4"/>
    <property type="match status" value="1"/>
</dbReference>
<evidence type="ECO:0000256" key="4">
    <source>
        <dbReference type="ARBA" id="ARBA00023163"/>
    </source>
</evidence>
<gene>
    <name evidence="8" type="ORF">K461DRAFT_230512</name>
</gene>
<dbReference type="PROSITE" id="PS00463">
    <property type="entry name" value="ZN2_CY6_FUNGAL_1"/>
    <property type="match status" value="1"/>
</dbReference>
<dbReference type="GO" id="GO:0008270">
    <property type="term" value="F:zinc ion binding"/>
    <property type="evidence" value="ECO:0007669"/>
    <property type="project" value="InterPro"/>
</dbReference>
<dbReference type="PANTHER" id="PTHR47424">
    <property type="entry name" value="REGULATORY PROTEIN GAL4"/>
    <property type="match status" value="1"/>
</dbReference>
<keyword evidence="1" id="KW-0479">Metal-binding</keyword>
<dbReference type="SMART" id="SM00906">
    <property type="entry name" value="Fungal_trans"/>
    <property type="match status" value="1"/>
</dbReference>
<feature type="compositionally biased region" description="Basic and acidic residues" evidence="6">
    <location>
        <begin position="115"/>
        <end position="124"/>
    </location>
</feature>
<sequence>MATRESLVNRQPARSWHACTECKRRKVRCSGAPQCANCVRDSKECVYESPRQRTTTLFRRLQEAEHRLQLMKRAWARHLPNLDLTDVIRNLDEDNDLPESSNHSGEVSDSPRSSRIPEHDDHTVESLPTEHSNAEHFEFDESQDFDNSTDGMGSLVVEPSKSGYTGPQSGIAAFKFLQSLPLCVLSSQANPISDDVDTANLEMPSTTDAKQHLDSYFSIYHHAYPLLHEGIFRARVAGVLPKPKDGSWPILYNTVLALGAFVGAQENTTLDLPFYRLARQHLTMDILEKGSLAYVQGLTLLANYLQKRNKPNSGFVLIGVAFSMALAIGLHREFGLPSTNPYTMELRRRTWWTLFVFVSGAQLTLGRPPVSLVGVNVSPPKNLDDTDVSVDMEALPAAREAPTSVSCLIAQIKLAKIANIVQTELLHAASDSKEAVRLDRLICCWRQELPPFFEHDVSHVAPWFDVPRRILVWRSFHLRIVLSRPILLKAISARAHLDPNDPSINACLGAANECVESICGYVEVAVSPTRGLTWYATYWLITASFVQATCYVYDQTHDLAQGWRSYLSRAVDCLSILGVSCSMAVRARDILQSLLDHGESFAAMSTFKSGPTSGTQNMADSLWQYGFSGQTDALLDPNSSDYTSSSSQVGPWFFQEASDAEWLDAAGGMMLRSWYNEADFNPTDT</sequence>
<feature type="compositionally biased region" description="Polar residues" evidence="6">
    <location>
        <begin position="98"/>
        <end position="113"/>
    </location>
</feature>
<feature type="region of interest" description="Disordered" evidence="6">
    <location>
        <begin position="93"/>
        <end position="130"/>
    </location>
</feature>
<dbReference type="InterPro" id="IPR036864">
    <property type="entry name" value="Zn2-C6_fun-type_DNA-bd_sf"/>
</dbReference>
<dbReference type="AlphaFoldDB" id="A0A9P4IXM8"/>
<reference evidence="8" key="1">
    <citation type="journal article" date="2020" name="Stud. Mycol.">
        <title>101 Dothideomycetes genomes: a test case for predicting lifestyles and emergence of pathogens.</title>
        <authorList>
            <person name="Haridas S."/>
            <person name="Albert R."/>
            <person name="Binder M."/>
            <person name="Bloem J."/>
            <person name="Labutti K."/>
            <person name="Salamov A."/>
            <person name="Andreopoulos B."/>
            <person name="Baker S."/>
            <person name="Barry K."/>
            <person name="Bills G."/>
            <person name="Bluhm B."/>
            <person name="Cannon C."/>
            <person name="Castanera R."/>
            <person name="Culley D."/>
            <person name="Daum C."/>
            <person name="Ezra D."/>
            <person name="Gonzalez J."/>
            <person name="Henrissat B."/>
            <person name="Kuo A."/>
            <person name="Liang C."/>
            <person name="Lipzen A."/>
            <person name="Lutzoni F."/>
            <person name="Magnuson J."/>
            <person name="Mondo S."/>
            <person name="Nolan M."/>
            <person name="Ohm R."/>
            <person name="Pangilinan J."/>
            <person name="Park H.-J."/>
            <person name="Ramirez L."/>
            <person name="Alfaro M."/>
            <person name="Sun H."/>
            <person name="Tritt A."/>
            <person name="Yoshinaga Y."/>
            <person name="Zwiers L.-H."/>
            <person name="Turgeon B."/>
            <person name="Goodwin S."/>
            <person name="Spatafora J."/>
            <person name="Crous P."/>
            <person name="Grigoriev I."/>
        </authorList>
    </citation>
    <scope>NUCLEOTIDE SEQUENCE</scope>
    <source>
        <strain evidence="8">CBS 260.36</strain>
    </source>
</reference>
<name>A0A9P4IXM8_9PEZI</name>
<dbReference type="InterPro" id="IPR007219">
    <property type="entry name" value="XnlR_reg_dom"/>
</dbReference>
<dbReference type="GO" id="GO:0000978">
    <property type="term" value="F:RNA polymerase II cis-regulatory region sequence-specific DNA binding"/>
    <property type="evidence" value="ECO:0007669"/>
    <property type="project" value="TreeGrafter"/>
</dbReference>
<dbReference type="SUPFAM" id="SSF57701">
    <property type="entry name" value="Zn2/Cys6 DNA-binding domain"/>
    <property type="match status" value="1"/>
</dbReference>
<evidence type="ECO:0000256" key="1">
    <source>
        <dbReference type="ARBA" id="ARBA00022723"/>
    </source>
</evidence>